<keyword evidence="2" id="KW-1185">Reference proteome</keyword>
<sequence length="170" mass="18517">MSGTDKARTDVKLRAAFYSFALCFALFETILAAIVAALYVFKQTLHSNLIASVIGVPTLVWISVLLAYNNRLSSTHFLARATTHFNSFVVMSLIWLGVSIFLSSLVPLSCRKLEAVDTNGLRGISCTGPVVTAIFAWLTFITLSLCAALARKVVTNSKSRTSNITECDVF</sequence>
<proteinExistence type="predicted"/>
<dbReference type="EMBL" id="ML208420">
    <property type="protein sequence ID" value="TFK65944.1"/>
    <property type="molecule type" value="Genomic_DNA"/>
</dbReference>
<reference evidence="1 2" key="1">
    <citation type="journal article" date="2019" name="Nat. Ecol. Evol.">
        <title>Megaphylogeny resolves global patterns of mushroom evolution.</title>
        <authorList>
            <person name="Varga T."/>
            <person name="Krizsan K."/>
            <person name="Foldi C."/>
            <person name="Dima B."/>
            <person name="Sanchez-Garcia M."/>
            <person name="Sanchez-Ramirez S."/>
            <person name="Szollosi G.J."/>
            <person name="Szarkandi J.G."/>
            <person name="Papp V."/>
            <person name="Albert L."/>
            <person name="Andreopoulos W."/>
            <person name="Angelini C."/>
            <person name="Antonin V."/>
            <person name="Barry K.W."/>
            <person name="Bougher N.L."/>
            <person name="Buchanan P."/>
            <person name="Buyck B."/>
            <person name="Bense V."/>
            <person name="Catcheside P."/>
            <person name="Chovatia M."/>
            <person name="Cooper J."/>
            <person name="Damon W."/>
            <person name="Desjardin D."/>
            <person name="Finy P."/>
            <person name="Geml J."/>
            <person name="Haridas S."/>
            <person name="Hughes K."/>
            <person name="Justo A."/>
            <person name="Karasinski D."/>
            <person name="Kautmanova I."/>
            <person name="Kiss B."/>
            <person name="Kocsube S."/>
            <person name="Kotiranta H."/>
            <person name="LaButti K.M."/>
            <person name="Lechner B.E."/>
            <person name="Liimatainen K."/>
            <person name="Lipzen A."/>
            <person name="Lukacs Z."/>
            <person name="Mihaltcheva S."/>
            <person name="Morgado L.N."/>
            <person name="Niskanen T."/>
            <person name="Noordeloos M.E."/>
            <person name="Ohm R.A."/>
            <person name="Ortiz-Santana B."/>
            <person name="Ovrebo C."/>
            <person name="Racz N."/>
            <person name="Riley R."/>
            <person name="Savchenko A."/>
            <person name="Shiryaev A."/>
            <person name="Soop K."/>
            <person name="Spirin V."/>
            <person name="Szebenyi C."/>
            <person name="Tomsovsky M."/>
            <person name="Tulloss R.E."/>
            <person name="Uehling J."/>
            <person name="Grigoriev I.V."/>
            <person name="Vagvolgyi C."/>
            <person name="Papp T."/>
            <person name="Martin F.M."/>
            <person name="Miettinen O."/>
            <person name="Hibbett D.S."/>
            <person name="Nagy L.G."/>
        </authorList>
    </citation>
    <scope>NUCLEOTIDE SEQUENCE [LARGE SCALE GENOMIC DNA]</scope>
    <source>
        <strain evidence="1 2">NL-1719</strain>
    </source>
</reference>
<evidence type="ECO:0000313" key="1">
    <source>
        <dbReference type="EMBL" id="TFK65944.1"/>
    </source>
</evidence>
<evidence type="ECO:0000313" key="2">
    <source>
        <dbReference type="Proteomes" id="UP000308600"/>
    </source>
</evidence>
<accession>A0ACD3AL20</accession>
<name>A0ACD3AL20_9AGAR</name>
<gene>
    <name evidence="1" type="ORF">BDN72DRAFT_844926</name>
</gene>
<organism evidence="1 2">
    <name type="scientific">Pluteus cervinus</name>
    <dbReference type="NCBI Taxonomy" id="181527"/>
    <lineage>
        <taxon>Eukaryota</taxon>
        <taxon>Fungi</taxon>
        <taxon>Dikarya</taxon>
        <taxon>Basidiomycota</taxon>
        <taxon>Agaricomycotina</taxon>
        <taxon>Agaricomycetes</taxon>
        <taxon>Agaricomycetidae</taxon>
        <taxon>Agaricales</taxon>
        <taxon>Pluteineae</taxon>
        <taxon>Pluteaceae</taxon>
        <taxon>Pluteus</taxon>
    </lineage>
</organism>
<protein>
    <submittedName>
        <fullName evidence="1">Uncharacterized protein</fullName>
    </submittedName>
</protein>
<dbReference type="Proteomes" id="UP000308600">
    <property type="component" value="Unassembled WGS sequence"/>
</dbReference>